<dbReference type="GO" id="GO:0003677">
    <property type="term" value="F:DNA binding"/>
    <property type="evidence" value="ECO:0007669"/>
    <property type="project" value="UniProtKB-KW"/>
</dbReference>
<dbReference type="PROSITE" id="PS50943">
    <property type="entry name" value="HTH_CROC1"/>
    <property type="match status" value="1"/>
</dbReference>
<proteinExistence type="predicted"/>
<dbReference type="PANTHER" id="PTHR46797:SF2">
    <property type="entry name" value="TRANSCRIPTIONAL REGULATOR"/>
    <property type="match status" value="1"/>
</dbReference>
<dbReference type="Proteomes" id="UP001143328">
    <property type="component" value="Unassembled WGS sequence"/>
</dbReference>
<dbReference type="Gene3D" id="2.60.120.10">
    <property type="entry name" value="Jelly Rolls"/>
    <property type="match status" value="1"/>
</dbReference>
<dbReference type="InterPro" id="IPR001387">
    <property type="entry name" value="Cro/C1-type_HTH"/>
</dbReference>
<evidence type="ECO:0000259" key="2">
    <source>
        <dbReference type="PROSITE" id="PS50943"/>
    </source>
</evidence>
<organism evidence="3 4">
    <name type="scientific">Pseudomonas turukhanskensis</name>
    <dbReference type="NCBI Taxonomy" id="1806536"/>
    <lineage>
        <taxon>Bacteria</taxon>
        <taxon>Pseudomonadati</taxon>
        <taxon>Pseudomonadota</taxon>
        <taxon>Gammaproteobacteria</taxon>
        <taxon>Pseudomonadales</taxon>
        <taxon>Pseudomonadaceae</taxon>
        <taxon>Pseudomonas</taxon>
    </lineage>
</organism>
<comment type="caution">
    <text evidence="3">The sequence shown here is derived from an EMBL/GenBank/DDBJ whole genome shotgun (WGS) entry which is preliminary data.</text>
</comment>
<dbReference type="GO" id="GO:0003700">
    <property type="term" value="F:DNA-binding transcription factor activity"/>
    <property type="evidence" value="ECO:0007669"/>
    <property type="project" value="TreeGrafter"/>
</dbReference>
<name>A0A9W6NFF7_9PSED</name>
<dbReference type="InterPro" id="IPR014710">
    <property type="entry name" value="RmlC-like_jellyroll"/>
</dbReference>
<dbReference type="InterPro" id="IPR050807">
    <property type="entry name" value="TransReg_Diox_bact_type"/>
</dbReference>
<reference evidence="3" key="2">
    <citation type="submission" date="2023-01" db="EMBL/GenBank/DDBJ databases">
        <authorList>
            <person name="Sun Q."/>
            <person name="Evtushenko L."/>
        </authorList>
    </citation>
    <scope>NUCLEOTIDE SEQUENCE</scope>
    <source>
        <strain evidence="3">VKM B-2935</strain>
    </source>
</reference>
<dbReference type="InterPro" id="IPR011051">
    <property type="entry name" value="RmlC_Cupin_sf"/>
</dbReference>
<dbReference type="Gene3D" id="1.10.260.40">
    <property type="entry name" value="lambda repressor-like DNA-binding domains"/>
    <property type="match status" value="1"/>
</dbReference>
<keyword evidence="1" id="KW-0238">DNA-binding</keyword>
<keyword evidence="4" id="KW-1185">Reference proteome</keyword>
<accession>A0A9W6NFF7</accession>
<dbReference type="SUPFAM" id="SSF51182">
    <property type="entry name" value="RmlC-like cupins"/>
    <property type="match status" value="1"/>
</dbReference>
<dbReference type="CDD" id="cd00093">
    <property type="entry name" value="HTH_XRE"/>
    <property type="match status" value="1"/>
</dbReference>
<dbReference type="InterPro" id="IPR010982">
    <property type="entry name" value="Lambda_DNA-bd_dom_sf"/>
</dbReference>
<dbReference type="SMART" id="SM00530">
    <property type="entry name" value="HTH_XRE"/>
    <property type="match status" value="1"/>
</dbReference>
<protein>
    <submittedName>
        <fullName evidence="3">Transcriptional regulator</fullName>
    </submittedName>
</protein>
<sequence length="190" mass="21341">MEHTPVTKEEEIAALAILIHDLRKHKKYTLQELADKIGRSVGFLSQVERGLSRPTVADLTAISQALDVTTTYFYNLSKPKQLPWVTRPDERRTLYFANGITDILVSPKMSASFSMLESLLEPGSSSGERTLSDISEQGGYVLEGELTLWLGDSDEPVVLRTGDAFQLDRHAHCRYGNLSEQPTRVLWVYT</sequence>
<evidence type="ECO:0000313" key="3">
    <source>
        <dbReference type="EMBL" id="GLK89649.1"/>
    </source>
</evidence>
<gene>
    <name evidence="3" type="ORF">GCM10017655_27110</name>
</gene>
<dbReference type="EMBL" id="BSFN01000007">
    <property type="protein sequence ID" value="GLK89649.1"/>
    <property type="molecule type" value="Genomic_DNA"/>
</dbReference>
<dbReference type="SUPFAM" id="SSF47413">
    <property type="entry name" value="lambda repressor-like DNA-binding domains"/>
    <property type="match status" value="1"/>
</dbReference>
<dbReference type="GO" id="GO:0005829">
    <property type="term" value="C:cytosol"/>
    <property type="evidence" value="ECO:0007669"/>
    <property type="project" value="TreeGrafter"/>
</dbReference>
<evidence type="ECO:0000256" key="1">
    <source>
        <dbReference type="ARBA" id="ARBA00023125"/>
    </source>
</evidence>
<feature type="domain" description="HTH cro/C1-type" evidence="2">
    <location>
        <begin position="19"/>
        <end position="73"/>
    </location>
</feature>
<dbReference type="PANTHER" id="PTHR46797">
    <property type="entry name" value="HTH-TYPE TRANSCRIPTIONAL REGULATOR"/>
    <property type="match status" value="1"/>
</dbReference>
<dbReference type="Pfam" id="PF01381">
    <property type="entry name" value="HTH_3"/>
    <property type="match status" value="1"/>
</dbReference>
<evidence type="ECO:0000313" key="4">
    <source>
        <dbReference type="Proteomes" id="UP001143328"/>
    </source>
</evidence>
<dbReference type="InterPro" id="IPR013096">
    <property type="entry name" value="Cupin_2"/>
</dbReference>
<dbReference type="AlphaFoldDB" id="A0A9W6NFF7"/>
<dbReference type="Pfam" id="PF07883">
    <property type="entry name" value="Cupin_2"/>
    <property type="match status" value="1"/>
</dbReference>
<reference evidence="3" key="1">
    <citation type="journal article" date="2014" name="Int. J. Syst. Evol. Microbiol.">
        <title>Complete genome sequence of Corynebacterium casei LMG S-19264T (=DSM 44701T), isolated from a smear-ripened cheese.</title>
        <authorList>
            <consortium name="US DOE Joint Genome Institute (JGI-PGF)"/>
            <person name="Walter F."/>
            <person name="Albersmeier A."/>
            <person name="Kalinowski J."/>
            <person name="Ruckert C."/>
        </authorList>
    </citation>
    <scope>NUCLEOTIDE SEQUENCE</scope>
    <source>
        <strain evidence="3">VKM B-2935</strain>
    </source>
</reference>
<dbReference type="CDD" id="cd02209">
    <property type="entry name" value="cupin_XRE_C"/>
    <property type="match status" value="1"/>
</dbReference>